<dbReference type="AlphaFoldDB" id="A0AAE0EKU4"/>
<evidence type="ECO:0000256" key="1">
    <source>
        <dbReference type="SAM" id="MobiDB-lite"/>
    </source>
</evidence>
<feature type="compositionally biased region" description="Basic and acidic residues" evidence="1">
    <location>
        <begin position="8"/>
        <end position="30"/>
    </location>
</feature>
<comment type="caution">
    <text evidence="2">The sequence shown here is derived from an EMBL/GenBank/DDBJ whole genome shotgun (WGS) entry which is preliminary data.</text>
</comment>
<accession>A0AAE0EKU4</accession>
<keyword evidence="3" id="KW-1185">Reference proteome</keyword>
<evidence type="ECO:0000313" key="3">
    <source>
        <dbReference type="Proteomes" id="UP001281410"/>
    </source>
</evidence>
<sequence>MFGTGQGDRCRDTPSRDLKSSGRGDPTSREVKEYIDNADLSELDSAKCRMDIIGNSYIFKLPHSNFIESDYVWLAYLSREQFENDRSLTLEAANLHSDWAPREHKDDSNNFVSVSTSTCIHARFEILNGYRTSKVIKSGIRLVYKRDIECSEDGVVPATDDGSILHQHHNCSTLPVTDNASNKSRHINMSYKLKVSYFRSYSDDALHCLIMGKERLLNHLCTIEGKNGFFYRGVGRDGKMF</sequence>
<protein>
    <submittedName>
        <fullName evidence="2">Uncharacterized protein</fullName>
    </submittedName>
</protein>
<feature type="region of interest" description="Disordered" evidence="1">
    <location>
        <begin position="1"/>
        <end position="30"/>
    </location>
</feature>
<organism evidence="2 3">
    <name type="scientific">Dipteronia sinensis</name>
    <dbReference type="NCBI Taxonomy" id="43782"/>
    <lineage>
        <taxon>Eukaryota</taxon>
        <taxon>Viridiplantae</taxon>
        <taxon>Streptophyta</taxon>
        <taxon>Embryophyta</taxon>
        <taxon>Tracheophyta</taxon>
        <taxon>Spermatophyta</taxon>
        <taxon>Magnoliopsida</taxon>
        <taxon>eudicotyledons</taxon>
        <taxon>Gunneridae</taxon>
        <taxon>Pentapetalae</taxon>
        <taxon>rosids</taxon>
        <taxon>malvids</taxon>
        <taxon>Sapindales</taxon>
        <taxon>Sapindaceae</taxon>
        <taxon>Hippocastanoideae</taxon>
        <taxon>Acereae</taxon>
        <taxon>Dipteronia</taxon>
    </lineage>
</organism>
<name>A0AAE0EKU4_9ROSI</name>
<evidence type="ECO:0000313" key="2">
    <source>
        <dbReference type="EMBL" id="KAK3231744.1"/>
    </source>
</evidence>
<dbReference type="EMBL" id="JANJYJ010000001">
    <property type="protein sequence ID" value="KAK3231744.1"/>
    <property type="molecule type" value="Genomic_DNA"/>
</dbReference>
<proteinExistence type="predicted"/>
<dbReference type="Proteomes" id="UP001281410">
    <property type="component" value="Unassembled WGS sequence"/>
</dbReference>
<reference evidence="2" key="1">
    <citation type="journal article" date="2023" name="Plant J.">
        <title>Genome sequences and population genomics provide insights into the demographic history, inbreeding, and mutation load of two 'living fossil' tree species of Dipteronia.</title>
        <authorList>
            <person name="Feng Y."/>
            <person name="Comes H.P."/>
            <person name="Chen J."/>
            <person name="Zhu S."/>
            <person name="Lu R."/>
            <person name="Zhang X."/>
            <person name="Li P."/>
            <person name="Qiu J."/>
            <person name="Olsen K.M."/>
            <person name="Qiu Y."/>
        </authorList>
    </citation>
    <scope>NUCLEOTIDE SEQUENCE</scope>
    <source>
        <strain evidence="2">NBL</strain>
    </source>
</reference>
<gene>
    <name evidence="2" type="ORF">Dsin_003625</name>
</gene>